<dbReference type="Gene3D" id="2.40.50.140">
    <property type="entry name" value="Nucleic acid-binding proteins"/>
    <property type="match status" value="1"/>
</dbReference>
<protein>
    <recommendedName>
        <fullName evidence="6">Single-stranded DNA-binding protein</fullName>
    </recommendedName>
</protein>
<evidence type="ECO:0000256" key="2">
    <source>
        <dbReference type="PROSITE-ProRule" id="PRU00252"/>
    </source>
</evidence>
<keyword evidence="1 2" id="KW-0238">DNA-binding</keyword>
<accession>A0ABQ5T2T2</accession>
<dbReference type="PROSITE" id="PS50935">
    <property type="entry name" value="SSB"/>
    <property type="match status" value="1"/>
</dbReference>
<dbReference type="InterPro" id="IPR000424">
    <property type="entry name" value="Primosome_PriB/ssb"/>
</dbReference>
<proteinExistence type="predicted"/>
<comment type="caution">
    <text evidence="4">The sequence shown here is derived from an EMBL/GenBank/DDBJ whole genome shotgun (WGS) entry which is preliminary data.</text>
</comment>
<gene>
    <name evidence="4" type="ORF">GCM10017579_38150</name>
</gene>
<dbReference type="SUPFAM" id="SSF50249">
    <property type="entry name" value="Nucleic acid-binding proteins"/>
    <property type="match status" value="1"/>
</dbReference>
<dbReference type="InterPro" id="IPR012340">
    <property type="entry name" value="NA-bd_OB-fold"/>
</dbReference>
<dbReference type="Pfam" id="PF00436">
    <property type="entry name" value="SSB"/>
    <property type="match status" value="1"/>
</dbReference>
<evidence type="ECO:0000313" key="4">
    <source>
        <dbReference type="EMBL" id="GLJ69779.1"/>
    </source>
</evidence>
<evidence type="ECO:0000256" key="3">
    <source>
        <dbReference type="SAM" id="MobiDB-lite"/>
    </source>
</evidence>
<dbReference type="EMBL" id="BSEL01000007">
    <property type="protein sequence ID" value="GLJ69779.1"/>
    <property type="molecule type" value="Genomic_DNA"/>
</dbReference>
<sequence length="143" mass="15611">MIAMTVARVEKEPSPDDGGRTGPAGGLATVNEVRLIGRLSLAAEERELPSGDQLTAFRVVVDRPRDKRRGSSRVQIDALECHTWVARVRRAAATWRVGDVIEVNGSLRRRFFKTGGRLQSMTEVEVASARRVSRAAAATKQAS</sequence>
<evidence type="ECO:0008006" key="6">
    <source>
        <dbReference type="Google" id="ProtNLM"/>
    </source>
</evidence>
<keyword evidence="5" id="KW-1185">Reference proteome</keyword>
<feature type="region of interest" description="Disordered" evidence="3">
    <location>
        <begin position="1"/>
        <end position="26"/>
    </location>
</feature>
<evidence type="ECO:0000256" key="1">
    <source>
        <dbReference type="ARBA" id="ARBA00023125"/>
    </source>
</evidence>
<evidence type="ECO:0000313" key="5">
    <source>
        <dbReference type="Proteomes" id="UP001142292"/>
    </source>
</evidence>
<reference evidence="4" key="1">
    <citation type="journal article" date="2014" name="Int. J. Syst. Evol. Microbiol.">
        <title>Complete genome of a new Firmicutes species belonging to the dominant human colonic microbiota ('Ruminococcus bicirculans') reveals two chromosomes and a selective capacity to utilize plant glucans.</title>
        <authorList>
            <consortium name="NISC Comparative Sequencing Program"/>
            <person name="Wegmann U."/>
            <person name="Louis P."/>
            <person name="Goesmann A."/>
            <person name="Henrissat B."/>
            <person name="Duncan S.H."/>
            <person name="Flint H.J."/>
        </authorList>
    </citation>
    <scope>NUCLEOTIDE SEQUENCE</scope>
    <source>
        <strain evidence="4">VKM Ac-1246</strain>
    </source>
</reference>
<dbReference type="Proteomes" id="UP001142292">
    <property type="component" value="Unassembled WGS sequence"/>
</dbReference>
<reference evidence="4" key="2">
    <citation type="submission" date="2023-01" db="EMBL/GenBank/DDBJ databases">
        <authorList>
            <person name="Sun Q."/>
            <person name="Evtushenko L."/>
        </authorList>
    </citation>
    <scope>NUCLEOTIDE SEQUENCE</scope>
    <source>
        <strain evidence="4">VKM Ac-1246</strain>
    </source>
</reference>
<feature type="compositionally biased region" description="Basic and acidic residues" evidence="3">
    <location>
        <begin position="8"/>
        <end position="19"/>
    </location>
</feature>
<organism evidence="4 5">
    <name type="scientific">Nocardioides luteus</name>
    <dbReference type="NCBI Taxonomy" id="1844"/>
    <lineage>
        <taxon>Bacteria</taxon>
        <taxon>Bacillati</taxon>
        <taxon>Actinomycetota</taxon>
        <taxon>Actinomycetes</taxon>
        <taxon>Propionibacteriales</taxon>
        <taxon>Nocardioidaceae</taxon>
        <taxon>Nocardioides</taxon>
    </lineage>
</organism>
<name>A0ABQ5T2T2_9ACTN</name>